<dbReference type="EMBL" id="JBHSMX010000001">
    <property type="protein sequence ID" value="MFC5519301.1"/>
    <property type="molecule type" value="Genomic_DNA"/>
</dbReference>
<dbReference type="Gene3D" id="3.40.1410.10">
    <property type="entry name" value="Chorismate lyase-like"/>
    <property type="match status" value="1"/>
</dbReference>
<keyword evidence="3" id="KW-0804">Transcription</keyword>
<evidence type="ECO:0000256" key="3">
    <source>
        <dbReference type="ARBA" id="ARBA00023163"/>
    </source>
</evidence>
<dbReference type="InterPro" id="IPR036390">
    <property type="entry name" value="WH_DNA-bd_sf"/>
</dbReference>
<keyword evidence="2" id="KW-0238">DNA-binding</keyword>
<sequence>MSDHSLLPSRPSTKRSQVAAQLMREIEAGRWAVHESLPPEMALMDLYGVSRHTVRAALADLQAVGMVVSTQGVGSRVVCAKATPGYSQSLESISELAYYARNTSVQLVSVEDVLLDEAQAQVVGAEVGAAWCHAVTLRAAAGQQAPMGLSSVWVPAASKKAIQASRRSGLPVFLEVQKTNKQMVGEVRQVIGVGVADAAQAKLLQCDVREPLLRIQRWYFATNKALLEMSDSLHPQGRFQYAMTLRHVKGSAGATHTY</sequence>
<keyword evidence="1" id="KW-0805">Transcription regulation</keyword>
<evidence type="ECO:0000313" key="5">
    <source>
        <dbReference type="EMBL" id="MFC5519301.1"/>
    </source>
</evidence>
<dbReference type="CDD" id="cd07377">
    <property type="entry name" value="WHTH_GntR"/>
    <property type="match status" value="1"/>
</dbReference>
<dbReference type="InterPro" id="IPR000524">
    <property type="entry name" value="Tscrpt_reg_HTH_GntR"/>
</dbReference>
<evidence type="ECO:0000313" key="6">
    <source>
        <dbReference type="Proteomes" id="UP001596084"/>
    </source>
</evidence>
<dbReference type="PROSITE" id="PS50949">
    <property type="entry name" value="HTH_GNTR"/>
    <property type="match status" value="1"/>
</dbReference>
<evidence type="ECO:0000259" key="4">
    <source>
        <dbReference type="PROSITE" id="PS50949"/>
    </source>
</evidence>
<dbReference type="InterPro" id="IPR011663">
    <property type="entry name" value="UTRA"/>
</dbReference>
<proteinExistence type="predicted"/>
<evidence type="ECO:0000256" key="2">
    <source>
        <dbReference type="ARBA" id="ARBA00023125"/>
    </source>
</evidence>
<protein>
    <submittedName>
        <fullName evidence="5">GntR family transcriptional regulator</fullName>
    </submittedName>
</protein>
<comment type="caution">
    <text evidence="5">The sequence shown here is derived from an EMBL/GenBank/DDBJ whole genome shotgun (WGS) entry which is preliminary data.</text>
</comment>
<dbReference type="InterPro" id="IPR028978">
    <property type="entry name" value="Chorismate_lyase_/UTRA_dom_sf"/>
</dbReference>
<name>A0ABW0Q374_9BURK</name>
<dbReference type="PRINTS" id="PR00035">
    <property type="entry name" value="HTHGNTR"/>
</dbReference>
<dbReference type="SMART" id="SM00866">
    <property type="entry name" value="UTRA"/>
    <property type="match status" value="1"/>
</dbReference>
<dbReference type="Pfam" id="PF00392">
    <property type="entry name" value="GntR"/>
    <property type="match status" value="1"/>
</dbReference>
<feature type="domain" description="HTH gntR-type" evidence="4">
    <location>
        <begin position="12"/>
        <end position="80"/>
    </location>
</feature>
<dbReference type="SUPFAM" id="SSF64288">
    <property type="entry name" value="Chorismate lyase-like"/>
    <property type="match status" value="1"/>
</dbReference>
<dbReference type="Gene3D" id="1.10.10.10">
    <property type="entry name" value="Winged helix-like DNA-binding domain superfamily/Winged helix DNA-binding domain"/>
    <property type="match status" value="1"/>
</dbReference>
<accession>A0ABW0Q374</accession>
<dbReference type="Pfam" id="PF07702">
    <property type="entry name" value="UTRA"/>
    <property type="match status" value="1"/>
</dbReference>
<dbReference type="SMART" id="SM00345">
    <property type="entry name" value="HTH_GNTR"/>
    <property type="match status" value="1"/>
</dbReference>
<organism evidence="5 6">
    <name type="scientific">Polaromonas jejuensis</name>
    <dbReference type="NCBI Taxonomy" id="457502"/>
    <lineage>
        <taxon>Bacteria</taxon>
        <taxon>Pseudomonadati</taxon>
        <taxon>Pseudomonadota</taxon>
        <taxon>Betaproteobacteria</taxon>
        <taxon>Burkholderiales</taxon>
        <taxon>Comamonadaceae</taxon>
        <taxon>Polaromonas</taxon>
    </lineage>
</organism>
<dbReference type="InterPro" id="IPR050679">
    <property type="entry name" value="Bact_HTH_transcr_reg"/>
</dbReference>
<dbReference type="Proteomes" id="UP001596084">
    <property type="component" value="Unassembled WGS sequence"/>
</dbReference>
<evidence type="ECO:0000256" key="1">
    <source>
        <dbReference type="ARBA" id="ARBA00023015"/>
    </source>
</evidence>
<dbReference type="RefSeq" id="WP_068835664.1">
    <property type="nucleotide sequence ID" value="NZ_JBHSMX010000001.1"/>
</dbReference>
<reference evidence="6" key="1">
    <citation type="journal article" date="2019" name="Int. J. Syst. Evol. Microbiol.">
        <title>The Global Catalogue of Microorganisms (GCM) 10K type strain sequencing project: providing services to taxonomists for standard genome sequencing and annotation.</title>
        <authorList>
            <consortium name="The Broad Institute Genomics Platform"/>
            <consortium name="The Broad Institute Genome Sequencing Center for Infectious Disease"/>
            <person name="Wu L."/>
            <person name="Ma J."/>
        </authorList>
    </citation>
    <scope>NUCLEOTIDE SEQUENCE [LARGE SCALE GENOMIC DNA]</scope>
    <source>
        <strain evidence="6">CGMCC 4.7277</strain>
    </source>
</reference>
<gene>
    <name evidence="5" type="ORF">ACFPP7_00015</name>
</gene>
<dbReference type="SUPFAM" id="SSF46785">
    <property type="entry name" value="Winged helix' DNA-binding domain"/>
    <property type="match status" value="1"/>
</dbReference>
<dbReference type="PANTHER" id="PTHR44846:SF1">
    <property type="entry name" value="MANNOSYL-D-GLYCERATE TRANSPORT_METABOLISM SYSTEM REPRESSOR MNGR-RELATED"/>
    <property type="match status" value="1"/>
</dbReference>
<dbReference type="PANTHER" id="PTHR44846">
    <property type="entry name" value="MANNOSYL-D-GLYCERATE TRANSPORT/METABOLISM SYSTEM REPRESSOR MNGR-RELATED"/>
    <property type="match status" value="1"/>
</dbReference>
<dbReference type="InterPro" id="IPR036388">
    <property type="entry name" value="WH-like_DNA-bd_sf"/>
</dbReference>
<keyword evidence="6" id="KW-1185">Reference proteome</keyword>